<dbReference type="AlphaFoldDB" id="A0A5M3MRB0"/>
<dbReference type="GeneID" id="19207641"/>
<dbReference type="OMA" id="HITIAYW"/>
<feature type="transmembrane region" description="Helical" evidence="1">
    <location>
        <begin position="161"/>
        <end position="185"/>
    </location>
</feature>
<dbReference type="RefSeq" id="XP_007767366.1">
    <property type="nucleotide sequence ID" value="XM_007769176.1"/>
</dbReference>
<keyword evidence="1" id="KW-0472">Membrane</keyword>
<reference evidence="3" key="1">
    <citation type="journal article" date="2012" name="Science">
        <title>The Paleozoic origin of enzymatic lignin decomposition reconstructed from 31 fungal genomes.</title>
        <authorList>
            <person name="Floudas D."/>
            <person name="Binder M."/>
            <person name="Riley R."/>
            <person name="Barry K."/>
            <person name="Blanchette R.A."/>
            <person name="Henrissat B."/>
            <person name="Martinez A.T."/>
            <person name="Otillar R."/>
            <person name="Spatafora J.W."/>
            <person name="Yadav J.S."/>
            <person name="Aerts A."/>
            <person name="Benoit I."/>
            <person name="Boyd A."/>
            <person name="Carlson A."/>
            <person name="Copeland A."/>
            <person name="Coutinho P.M."/>
            <person name="de Vries R.P."/>
            <person name="Ferreira P."/>
            <person name="Findley K."/>
            <person name="Foster B."/>
            <person name="Gaskell J."/>
            <person name="Glotzer D."/>
            <person name="Gorecki P."/>
            <person name="Heitman J."/>
            <person name="Hesse C."/>
            <person name="Hori C."/>
            <person name="Igarashi K."/>
            <person name="Jurgens J.A."/>
            <person name="Kallen N."/>
            <person name="Kersten P."/>
            <person name="Kohler A."/>
            <person name="Kuees U."/>
            <person name="Kumar T.K.A."/>
            <person name="Kuo A."/>
            <person name="LaButti K."/>
            <person name="Larrondo L.F."/>
            <person name="Lindquist E."/>
            <person name="Ling A."/>
            <person name="Lombard V."/>
            <person name="Lucas S."/>
            <person name="Lundell T."/>
            <person name="Martin R."/>
            <person name="McLaughlin D.J."/>
            <person name="Morgenstern I."/>
            <person name="Morin E."/>
            <person name="Murat C."/>
            <person name="Nagy L.G."/>
            <person name="Nolan M."/>
            <person name="Ohm R.A."/>
            <person name="Patyshakuliyeva A."/>
            <person name="Rokas A."/>
            <person name="Ruiz-Duenas F.J."/>
            <person name="Sabat G."/>
            <person name="Salamov A."/>
            <person name="Samejima M."/>
            <person name="Schmutz J."/>
            <person name="Slot J.C."/>
            <person name="St John F."/>
            <person name="Stenlid J."/>
            <person name="Sun H."/>
            <person name="Sun S."/>
            <person name="Syed K."/>
            <person name="Tsang A."/>
            <person name="Wiebenga A."/>
            <person name="Young D."/>
            <person name="Pisabarro A."/>
            <person name="Eastwood D.C."/>
            <person name="Martin F."/>
            <person name="Cullen D."/>
            <person name="Grigoriev I.V."/>
            <person name="Hibbett D.S."/>
        </authorList>
    </citation>
    <scope>NUCLEOTIDE SEQUENCE [LARGE SCALE GENOMIC DNA]</scope>
    <source>
        <strain evidence="3">RWD-64-598 SS2</strain>
    </source>
</reference>
<dbReference type="EMBL" id="JH711577">
    <property type="protein sequence ID" value="EIW81713.1"/>
    <property type="molecule type" value="Genomic_DNA"/>
</dbReference>
<accession>A0A5M3MRB0</accession>
<feature type="non-terminal residue" evidence="2">
    <location>
        <position position="1"/>
    </location>
</feature>
<evidence type="ECO:0000256" key="1">
    <source>
        <dbReference type="SAM" id="Phobius"/>
    </source>
</evidence>
<feature type="transmembrane region" description="Helical" evidence="1">
    <location>
        <begin position="119"/>
        <end position="141"/>
    </location>
</feature>
<dbReference type="KEGG" id="cput:CONPUDRAFT_54130"/>
<evidence type="ECO:0000313" key="2">
    <source>
        <dbReference type="EMBL" id="EIW81713.1"/>
    </source>
</evidence>
<feature type="transmembrane region" description="Helical" evidence="1">
    <location>
        <begin position="46"/>
        <end position="67"/>
    </location>
</feature>
<organism evidence="2 3">
    <name type="scientific">Coniophora puteana (strain RWD-64-598)</name>
    <name type="common">Brown rot fungus</name>
    <dbReference type="NCBI Taxonomy" id="741705"/>
    <lineage>
        <taxon>Eukaryota</taxon>
        <taxon>Fungi</taxon>
        <taxon>Dikarya</taxon>
        <taxon>Basidiomycota</taxon>
        <taxon>Agaricomycotina</taxon>
        <taxon>Agaricomycetes</taxon>
        <taxon>Agaricomycetidae</taxon>
        <taxon>Boletales</taxon>
        <taxon>Coniophorineae</taxon>
        <taxon>Coniophoraceae</taxon>
        <taxon>Coniophora</taxon>
    </lineage>
</organism>
<sequence length="258" mass="28497">VILGYICIVFVLGSIGTAMGTKWCEMVFIDVPQGSNVLDSPPHSNIIWISNAVSIVNLWFQDGLLLYRFHIIWRQNMQIIFLPTITFLATIVLGCLLVAQTSEPLSSFPSGLTSHITIAYWSLSIAYTAVLTLGITARLLYMRWRIRAALASAYRTCNPYVSISAMLIESAALYTVIGLVFIIAFSMESEIQNLVLGLLGQTQSIAPLMIVYRVLQGRAWSTCTYQSLDISDCSLVVEERSPAGLSVQECGRNIMLQG</sequence>
<keyword evidence="1" id="KW-1133">Transmembrane helix</keyword>
<name>A0A5M3MRB0_CONPW</name>
<feature type="transmembrane region" description="Helical" evidence="1">
    <location>
        <begin position="191"/>
        <end position="212"/>
    </location>
</feature>
<protein>
    <submittedName>
        <fullName evidence="2">Uncharacterized protein</fullName>
    </submittedName>
</protein>
<evidence type="ECO:0000313" key="3">
    <source>
        <dbReference type="Proteomes" id="UP000053558"/>
    </source>
</evidence>
<keyword evidence="1" id="KW-0812">Transmembrane</keyword>
<dbReference type="OrthoDB" id="2905268at2759"/>
<dbReference type="Proteomes" id="UP000053558">
    <property type="component" value="Unassembled WGS sequence"/>
</dbReference>
<proteinExistence type="predicted"/>
<comment type="caution">
    <text evidence="2">The sequence shown here is derived from an EMBL/GenBank/DDBJ whole genome shotgun (WGS) entry which is preliminary data.</text>
</comment>
<feature type="transmembrane region" description="Helical" evidence="1">
    <location>
        <begin position="79"/>
        <end position="99"/>
    </location>
</feature>
<keyword evidence="3" id="KW-1185">Reference proteome</keyword>
<gene>
    <name evidence="2" type="ORF">CONPUDRAFT_54130</name>
</gene>